<organism evidence="1 2">
    <name type="scientific">Panagrolaimus superbus</name>
    <dbReference type="NCBI Taxonomy" id="310955"/>
    <lineage>
        <taxon>Eukaryota</taxon>
        <taxon>Metazoa</taxon>
        <taxon>Ecdysozoa</taxon>
        <taxon>Nematoda</taxon>
        <taxon>Chromadorea</taxon>
        <taxon>Rhabditida</taxon>
        <taxon>Tylenchina</taxon>
        <taxon>Panagrolaimomorpha</taxon>
        <taxon>Panagrolaimoidea</taxon>
        <taxon>Panagrolaimidae</taxon>
        <taxon>Panagrolaimus</taxon>
    </lineage>
</organism>
<proteinExistence type="predicted"/>
<sequence length="406" mass="46124">MEQKKEPVNIAADGQYDTRGFSALMCCVTVMDTATRLIVNTVCLDKNEEKCPSTNLERRGVEKALRQLIDKGLQIKTLTTDRSKSVIAMMASKFPAITHMYDPWHLIKGVAAILRKECKNARAKSFKDWCQALLNQLWYSVTSAKGNGSLCQQYAVSSLLHSMGIHVWEGGKFSKVLHEGQARALCVDTEEAFPNDPLELPGKFVHEIEFKEYLKCGHEHPFTETATKSILCPLSKSYNVLQKAYTNDNFLNDLMHLSPELATSSLEGFHGLVSNVYRSKNHYYNLAGFTNRTKLAVLHYNHNVFAEINGTRKVIGTLQLKAKHRGGDTVTKKRKTPPDFTWKKHLISEVVNAYEIQLDVLLKEGIFDSDYHEEMEEETEEIVDFDINIDERIDHLFDSDVENEDS</sequence>
<dbReference type="PANTHER" id="PTHR31751">
    <property type="entry name" value="SI:CH211-108C17.2-RELATED-RELATED"/>
    <property type="match status" value="1"/>
</dbReference>
<dbReference type="WBParaSite" id="PSU_v2.g19967.t1">
    <property type="protein sequence ID" value="PSU_v2.g19967.t1"/>
    <property type="gene ID" value="PSU_v2.g19967"/>
</dbReference>
<protein>
    <submittedName>
        <fullName evidence="2">Transposase</fullName>
    </submittedName>
</protein>
<name>A0A914YKB1_9BILA</name>
<dbReference type="PANTHER" id="PTHR31751:SF42">
    <property type="entry name" value="PROTEIN CBG10204"/>
    <property type="match status" value="1"/>
</dbReference>
<dbReference type="Proteomes" id="UP000887577">
    <property type="component" value="Unplaced"/>
</dbReference>
<keyword evidence="1" id="KW-1185">Reference proteome</keyword>
<evidence type="ECO:0000313" key="2">
    <source>
        <dbReference type="WBParaSite" id="PSU_v2.g19967.t1"/>
    </source>
</evidence>
<evidence type="ECO:0000313" key="1">
    <source>
        <dbReference type="Proteomes" id="UP000887577"/>
    </source>
</evidence>
<reference evidence="2" key="1">
    <citation type="submission" date="2022-11" db="UniProtKB">
        <authorList>
            <consortium name="WormBaseParasite"/>
        </authorList>
    </citation>
    <scope>IDENTIFICATION</scope>
</reference>
<accession>A0A914YKB1</accession>
<dbReference type="AlphaFoldDB" id="A0A914YKB1"/>